<dbReference type="PANTHER" id="PTHR43471">
    <property type="entry name" value="ABC TRANSPORTER PERMEASE"/>
    <property type="match status" value="1"/>
</dbReference>
<name>A0A7M2X292_9BACT</name>
<keyword evidence="2" id="KW-0812">Transmembrane</keyword>
<evidence type="ECO:0000313" key="3">
    <source>
        <dbReference type="EMBL" id="QOV91815.1"/>
    </source>
</evidence>
<dbReference type="Proteomes" id="UP000593765">
    <property type="component" value="Chromosome"/>
</dbReference>
<proteinExistence type="predicted"/>
<feature type="region of interest" description="Disordered" evidence="1">
    <location>
        <begin position="275"/>
        <end position="306"/>
    </location>
</feature>
<feature type="transmembrane region" description="Helical" evidence="2">
    <location>
        <begin position="60"/>
        <end position="78"/>
    </location>
</feature>
<gene>
    <name evidence="3" type="ORF">IPV69_10860</name>
</gene>
<feature type="transmembrane region" description="Helical" evidence="2">
    <location>
        <begin position="90"/>
        <end position="115"/>
    </location>
</feature>
<keyword evidence="2" id="KW-1133">Transmembrane helix</keyword>
<reference evidence="3 4" key="1">
    <citation type="submission" date="2020-10" db="EMBL/GenBank/DDBJ databases">
        <title>Wide distribution of Phycisphaera-like planctomycetes from WD2101 soil group in peatlands and genome analysis of the first cultivated representative.</title>
        <authorList>
            <person name="Dedysh S.N."/>
            <person name="Beletsky A.V."/>
            <person name="Ivanova A."/>
            <person name="Kulichevskaya I.S."/>
            <person name="Suzina N.E."/>
            <person name="Philippov D.A."/>
            <person name="Rakitin A.L."/>
            <person name="Mardanov A.V."/>
            <person name="Ravin N.V."/>
        </authorList>
    </citation>
    <scope>NUCLEOTIDE SEQUENCE [LARGE SCALE GENOMIC DNA]</scope>
    <source>
        <strain evidence="3 4">M1803</strain>
    </source>
</reference>
<evidence type="ECO:0000256" key="1">
    <source>
        <dbReference type="SAM" id="MobiDB-lite"/>
    </source>
</evidence>
<dbReference type="EMBL" id="CP063458">
    <property type="protein sequence ID" value="QOV91815.1"/>
    <property type="molecule type" value="Genomic_DNA"/>
</dbReference>
<dbReference type="PANTHER" id="PTHR43471:SF10">
    <property type="entry name" value="SLL1107 PROTEIN"/>
    <property type="match status" value="1"/>
</dbReference>
<feature type="transmembrane region" description="Helical" evidence="2">
    <location>
        <begin position="585"/>
        <end position="618"/>
    </location>
</feature>
<keyword evidence="2" id="KW-0472">Membrane</keyword>
<feature type="transmembrane region" description="Helical" evidence="2">
    <location>
        <begin position="136"/>
        <end position="163"/>
    </location>
</feature>
<feature type="transmembrane region" description="Helical" evidence="2">
    <location>
        <begin position="12"/>
        <end position="33"/>
    </location>
</feature>
<accession>A0A7M2X292</accession>
<protein>
    <submittedName>
        <fullName evidence="3">ABC transporter permease</fullName>
    </submittedName>
</protein>
<dbReference type="KEGG" id="hbs:IPV69_10860"/>
<keyword evidence="4" id="KW-1185">Reference proteome</keyword>
<feature type="transmembrane region" description="Helical" evidence="2">
    <location>
        <begin position="699"/>
        <end position="718"/>
    </location>
</feature>
<dbReference type="RefSeq" id="WP_206295132.1">
    <property type="nucleotide sequence ID" value="NZ_CP063458.1"/>
</dbReference>
<evidence type="ECO:0000256" key="2">
    <source>
        <dbReference type="SAM" id="Phobius"/>
    </source>
</evidence>
<sequence length="725" mass="78483">MKLLAQSAPFDWTTYAVPIVASAITVLVLLLSVGDVSRFRFARVRAIAGICFTEAIRRRVLWITPLAIIGIISVSQLTRPLDAQDAVRQTIKYCLFATGLVTVLTAILLACANLPKEIESRVIFTIVTKPTTRLEIVLGKVMGFAMVSGIILLIMGLFTLAFLEFRATSFESQIKAALASGQIPEGAKRANLQRYADQGLLRTKSVIWPAEMQVFAKEPSPDGTRWAAGGSQTFFVVPFVISEQDKAAVVQAVNAGAGPVFSITLKVDQRKTLSASEKEELASGQNPTDDEPAFGPALPTSRPSLPTPRLSIIARAQKDGRILAQSDFAGDKPVSAIRDRGWVPGGLRQFVAPITTNLALEELLNAGKFNLEITGLTPTYEYGVGKQPVSLSVYDVDKDNRRPPTEVVAIRSSETETVQPVKPGIADLARPEPPGPRFYSRFGRVGMQVSGRPPEDGDGPVAVYSFRGSAVKADDDQVTLQTKISIDRSGDLDADRYKASVASVTVRNVNSGFTSPPAMIEPDTNRLIDIRVPFAAVDGGDFDVLVRGRTPGQSLGLHGLTASVPSIALVEADHWFGINLFKGLLLLWMLSILVVTISVFCSTFLSWPIAVVLTLLLLMGRWGVNQLGDSLNAGASRSVVQDLFKTKDATKTRAVTDSLEALSSVLRNVAPLLPDVNQFPLMEDLDRGVSIPIHKMTRALLELLVYGVPLLMLTYVVLKRKEVAP</sequence>
<organism evidence="3 4">
    <name type="scientific">Humisphaera borealis</name>
    <dbReference type="NCBI Taxonomy" id="2807512"/>
    <lineage>
        <taxon>Bacteria</taxon>
        <taxon>Pseudomonadati</taxon>
        <taxon>Planctomycetota</taxon>
        <taxon>Phycisphaerae</taxon>
        <taxon>Tepidisphaerales</taxon>
        <taxon>Tepidisphaeraceae</taxon>
        <taxon>Humisphaera</taxon>
    </lineage>
</organism>
<evidence type="ECO:0000313" key="4">
    <source>
        <dbReference type="Proteomes" id="UP000593765"/>
    </source>
</evidence>
<dbReference type="AlphaFoldDB" id="A0A7M2X292"/>